<proteinExistence type="predicted"/>
<organism evidence="1 2">
    <name type="scientific">Caenibius tardaugens NBRC 16725</name>
    <dbReference type="NCBI Taxonomy" id="1219035"/>
    <lineage>
        <taxon>Bacteria</taxon>
        <taxon>Pseudomonadati</taxon>
        <taxon>Pseudomonadota</taxon>
        <taxon>Alphaproteobacteria</taxon>
        <taxon>Sphingomonadales</taxon>
        <taxon>Erythrobacteraceae</taxon>
        <taxon>Caenibius</taxon>
    </lineage>
</organism>
<name>U2YBT1_9SPHN</name>
<evidence type="ECO:0000313" key="1">
    <source>
        <dbReference type="EMBL" id="GAD50986.1"/>
    </source>
</evidence>
<dbReference type="Proteomes" id="UP000016568">
    <property type="component" value="Unassembled WGS sequence"/>
</dbReference>
<evidence type="ECO:0000313" key="2">
    <source>
        <dbReference type="Proteomes" id="UP000016568"/>
    </source>
</evidence>
<reference evidence="1 2" key="1">
    <citation type="submission" date="2013-09" db="EMBL/GenBank/DDBJ databases">
        <title>Whole genome shotgun sequence of Novosphingobium tardaugens NBRC 16725.</title>
        <authorList>
            <person name="Isaki S."/>
            <person name="Hosoyama A."/>
            <person name="Tsuchikane K."/>
            <person name="Katsumata H."/>
            <person name="Ando Y."/>
            <person name="Yamazaki S."/>
            <person name="Fujita N."/>
        </authorList>
    </citation>
    <scope>NUCLEOTIDE SEQUENCE [LARGE SCALE GENOMIC DNA]</scope>
    <source>
        <strain evidence="1 2">NBRC 16725</strain>
    </source>
</reference>
<gene>
    <name evidence="1" type="ORF">NT2_13_00730</name>
</gene>
<keyword evidence="2" id="KW-1185">Reference proteome</keyword>
<comment type="caution">
    <text evidence="1">The sequence shown here is derived from an EMBL/GenBank/DDBJ whole genome shotgun (WGS) entry which is preliminary data.</text>
</comment>
<dbReference type="EMBL" id="BASZ01000013">
    <property type="protein sequence ID" value="GAD50986.1"/>
    <property type="molecule type" value="Genomic_DNA"/>
</dbReference>
<sequence length="185" mass="20573">MKISPWVGDYTLYRPFHLDPRNQVQVNHLKIGSENSDFDCSLTSSFPGMFGKPQENVGMGKLTPLDDTHAVAMMALNLEHVAGLPGFKPPAGQYTLHFSDPVKSDRVDGFRGIMVASEGPNPSAWPIYAVRVPDGQAIEPHVLSRDEYKGLPIIVRKQLDRGGIYWDEPDFPKTLSRAYSKPPQP</sequence>
<accession>U2YBT1</accession>
<dbReference type="AlphaFoldDB" id="U2YBT1"/>
<protein>
    <submittedName>
        <fullName evidence="1">Uncharacterized protein</fullName>
    </submittedName>
</protein>